<dbReference type="Pfam" id="PF24479">
    <property type="entry name" value="PSI_PlexinA-B"/>
    <property type="match status" value="1"/>
</dbReference>
<comment type="caution">
    <text evidence="12">Lacks conserved residue(s) required for the propagation of feature annotation.</text>
</comment>
<dbReference type="GO" id="GO:0050772">
    <property type="term" value="P:positive regulation of axonogenesis"/>
    <property type="evidence" value="ECO:0000318"/>
    <property type="project" value="GO_Central"/>
</dbReference>
<dbReference type="PROSITE" id="PS51004">
    <property type="entry name" value="SEMA"/>
    <property type="match status" value="1"/>
</dbReference>
<dbReference type="Gene3D" id="2.130.10.10">
    <property type="entry name" value="YVTN repeat-like/Quinoprotein amine dehydrogenase"/>
    <property type="match status" value="1"/>
</dbReference>
<dbReference type="FunFam" id="1.10.506.10:FF:000050">
    <property type="entry name" value="Uncharacterized protein"/>
    <property type="match status" value="1"/>
</dbReference>
<dbReference type="InterPro" id="IPR001627">
    <property type="entry name" value="Semap_dom"/>
</dbReference>
<dbReference type="RefSeq" id="XP_030828811.1">
    <property type="nucleotide sequence ID" value="XM_030972951.1"/>
</dbReference>
<dbReference type="InterPro" id="IPR031148">
    <property type="entry name" value="Plexin"/>
</dbReference>
<dbReference type="KEGG" id="spu:580553"/>
<dbReference type="GO" id="GO:0007162">
    <property type="term" value="P:negative regulation of cell adhesion"/>
    <property type="evidence" value="ECO:0000318"/>
    <property type="project" value="GO_Central"/>
</dbReference>
<dbReference type="SUPFAM" id="SSF48350">
    <property type="entry name" value="GTPase activation domain, GAP"/>
    <property type="match status" value="1"/>
</dbReference>
<dbReference type="Pfam" id="PF18020">
    <property type="entry name" value="TIG_2"/>
    <property type="match status" value="1"/>
</dbReference>
<dbReference type="SUPFAM" id="SSF103575">
    <property type="entry name" value="Plexin repeat"/>
    <property type="match status" value="1"/>
</dbReference>
<dbReference type="InterPro" id="IPR013783">
    <property type="entry name" value="Ig-like_fold"/>
</dbReference>
<organism evidence="16 17">
    <name type="scientific">Strongylocentrotus purpuratus</name>
    <name type="common">Purple sea urchin</name>
    <dbReference type="NCBI Taxonomy" id="7668"/>
    <lineage>
        <taxon>Eukaryota</taxon>
        <taxon>Metazoa</taxon>
        <taxon>Echinodermata</taxon>
        <taxon>Eleutherozoa</taxon>
        <taxon>Echinozoa</taxon>
        <taxon>Echinoidea</taxon>
        <taxon>Euechinoidea</taxon>
        <taxon>Echinacea</taxon>
        <taxon>Camarodonta</taxon>
        <taxon>Echinidea</taxon>
        <taxon>Strongylocentrotidae</taxon>
        <taxon>Strongylocentrotus</taxon>
    </lineage>
</organism>
<protein>
    <recommendedName>
        <fullName evidence="15">Sema domain-containing protein</fullName>
    </recommendedName>
</protein>
<reference evidence="16" key="2">
    <citation type="submission" date="2021-01" db="UniProtKB">
        <authorList>
            <consortium name="EnsemblMetazoa"/>
        </authorList>
    </citation>
    <scope>IDENTIFICATION</scope>
</reference>
<proteinExistence type="inferred from homology"/>
<dbReference type="CDD" id="cd11236">
    <property type="entry name" value="Sema_plexin_like"/>
    <property type="match status" value="1"/>
</dbReference>
<evidence type="ECO:0000256" key="3">
    <source>
        <dbReference type="ARBA" id="ARBA00022475"/>
    </source>
</evidence>
<evidence type="ECO:0000256" key="7">
    <source>
        <dbReference type="ARBA" id="ARBA00022737"/>
    </source>
</evidence>
<dbReference type="SMART" id="SM00630">
    <property type="entry name" value="Sema"/>
    <property type="match status" value="1"/>
</dbReference>
<evidence type="ECO:0000256" key="8">
    <source>
        <dbReference type="ARBA" id="ARBA00022989"/>
    </source>
</evidence>
<comment type="subcellular location">
    <subcellularLocation>
        <location evidence="1">Cell membrane</location>
        <topology evidence="1">Single-pass type I membrane protein</topology>
    </subcellularLocation>
</comment>
<accession>A0A7M7N1P0</accession>
<dbReference type="GO" id="GO:0002116">
    <property type="term" value="C:semaphorin receptor complex"/>
    <property type="evidence" value="ECO:0000318"/>
    <property type="project" value="GO_Central"/>
</dbReference>
<dbReference type="SUPFAM" id="SSF81296">
    <property type="entry name" value="E set domains"/>
    <property type="match status" value="3"/>
</dbReference>
<dbReference type="FunFam" id="2.60.40.10:FF:000131">
    <property type="entry name" value="Plexin A2"/>
    <property type="match status" value="1"/>
</dbReference>
<dbReference type="GeneID" id="580553"/>
<dbReference type="GO" id="GO:0005886">
    <property type="term" value="C:plasma membrane"/>
    <property type="evidence" value="ECO:0000318"/>
    <property type="project" value="GO_Central"/>
</dbReference>
<keyword evidence="5 14" id="KW-0812">Transmembrane</keyword>
<keyword evidence="6" id="KW-0732">Signal</keyword>
<dbReference type="Proteomes" id="UP000007110">
    <property type="component" value="Unassembled WGS sequence"/>
</dbReference>
<comment type="similarity">
    <text evidence="2">Belongs to the plexin family.</text>
</comment>
<feature type="transmembrane region" description="Helical" evidence="14">
    <location>
        <begin position="21"/>
        <end position="39"/>
    </location>
</feature>
<dbReference type="InterPro" id="IPR016201">
    <property type="entry name" value="PSI"/>
</dbReference>
<feature type="transmembrane region" description="Helical" evidence="14">
    <location>
        <begin position="1241"/>
        <end position="1266"/>
    </location>
</feature>
<dbReference type="Gene3D" id="1.10.506.10">
    <property type="entry name" value="GTPase Activation - p120gap, domain 1"/>
    <property type="match status" value="2"/>
</dbReference>
<keyword evidence="11" id="KW-0325">Glycoprotein</keyword>
<dbReference type="InterPro" id="IPR046800">
    <property type="entry name" value="Plexin_RBD"/>
</dbReference>
<evidence type="ECO:0000256" key="11">
    <source>
        <dbReference type="ARBA" id="ARBA00023180"/>
    </source>
</evidence>
<keyword evidence="17" id="KW-1185">Reference proteome</keyword>
<evidence type="ECO:0000256" key="13">
    <source>
        <dbReference type="SAM" id="Coils"/>
    </source>
</evidence>
<feature type="coiled-coil region" evidence="13">
    <location>
        <begin position="1269"/>
        <end position="1296"/>
    </location>
</feature>
<dbReference type="Gene3D" id="2.60.40.10">
    <property type="entry name" value="Immunoglobulins"/>
    <property type="match status" value="4"/>
</dbReference>
<dbReference type="InterPro" id="IPR014756">
    <property type="entry name" value="Ig_E-set"/>
</dbReference>
<evidence type="ECO:0000256" key="12">
    <source>
        <dbReference type="PROSITE-ProRule" id="PRU00352"/>
    </source>
</evidence>
<dbReference type="GO" id="GO:0017154">
    <property type="term" value="F:semaphorin receptor activity"/>
    <property type="evidence" value="ECO:0000318"/>
    <property type="project" value="GO_Central"/>
</dbReference>
<dbReference type="Pfam" id="PF01403">
    <property type="entry name" value="Sema"/>
    <property type="match status" value="1"/>
</dbReference>
<keyword evidence="10" id="KW-1015">Disulfide bond</keyword>
<dbReference type="GO" id="GO:0008360">
    <property type="term" value="P:regulation of cell shape"/>
    <property type="evidence" value="ECO:0000318"/>
    <property type="project" value="GO_Central"/>
</dbReference>
<evidence type="ECO:0000256" key="14">
    <source>
        <dbReference type="SAM" id="Phobius"/>
    </source>
</evidence>
<dbReference type="PANTHER" id="PTHR22625">
    <property type="entry name" value="PLEXIN"/>
    <property type="match status" value="1"/>
</dbReference>
<dbReference type="InParanoid" id="A0A7M7N1P0"/>
<dbReference type="GO" id="GO:0030334">
    <property type="term" value="P:regulation of cell migration"/>
    <property type="evidence" value="ECO:0000318"/>
    <property type="project" value="GO_Central"/>
</dbReference>
<dbReference type="InterPro" id="IPR002909">
    <property type="entry name" value="IPT_dom"/>
</dbReference>
<dbReference type="FunFam" id="3.10.20.90:FF:000400">
    <property type="entry name" value="Uncharacterized protein"/>
    <property type="match status" value="1"/>
</dbReference>
<evidence type="ECO:0000256" key="4">
    <source>
        <dbReference type="ARBA" id="ARBA00022553"/>
    </source>
</evidence>
<dbReference type="Pfam" id="PF08337">
    <property type="entry name" value="Plexin_cytopl"/>
    <property type="match status" value="1"/>
</dbReference>
<dbReference type="Pfam" id="PF01833">
    <property type="entry name" value="TIG"/>
    <property type="match status" value="2"/>
</dbReference>
<keyword evidence="9 14" id="KW-0472">Membrane</keyword>
<keyword evidence="7" id="KW-0677">Repeat</keyword>
<dbReference type="FunFam" id="2.60.40.10:FF:000071">
    <property type="entry name" value="Plexin A2"/>
    <property type="match status" value="1"/>
</dbReference>
<dbReference type="SUPFAM" id="SSF101912">
    <property type="entry name" value="Sema domain"/>
    <property type="match status" value="1"/>
</dbReference>
<dbReference type="InterPro" id="IPR041362">
    <property type="entry name" value="TIG2_plexin"/>
</dbReference>
<evidence type="ECO:0000313" key="16">
    <source>
        <dbReference type="EnsemblMetazoa" id="XP_030828811"/>
    </source>
</evidence>
<reference evidence="17" key="1">
    <citation type="submission" date="2015-02" db="EMBL/GenBank/DDBJ databases">
        <title>Genome sequencing for Strongylocentrotus purpuratus.</title>
        <authorList>
            <person name="Murali S."/>
            <person name="Liu Y."/>
            <person name="Vee V."/>
            <person name="English A."/>
            <person name="Wang M."/>
            <person name="Skinner E."/>
            <person name="Han Y."/>
            <person name="Muzny D.M."/>
            <person name="Worley K.C."/>
            <person name="Gibbs R.A."/>
        </authorList>
    </citation>
    <scope>NUCLEOTIDE SEQUENCE</scope>
</reference>
<evidence type="ECO:0000256" key="5">
    <source>
        <dbReference type="ARBA" id="ARBA00022692"/>
    </source>
</evidence>
<evidence type="ECO:0000256" key="2">
    <source>
        <dbReference type="ARBA" id="ARBA00010297"/>
    </source>
</evidence>
<dbReference type="InterPro" id="IPR036352">
    <property type="entry name" value="Semap_dom_sf"/>
</dbReference>
<dbReference type="FunFam" id="1.10.506.10:FF:000047">
    <property type="entry name" value="Uncharacterized protein"/>
    <property type="match status" value="1"/>
</dbReference>
<name>A0A7M7N1P0_STRPU</name>
<dbReference type="SMART" id="SM00423">
    <property type="entry name" value="PSI"/>
    <property type="match status" value="3"/>
</dbReference>
<dbReference type="GO" id="GO:0007416">
    <property type="term" value="P:synapse assembly"/>
    <property type="evidence" value="ECO:0000318"/>
    <property type="project" value="GO_Central"/>
</dbReference>
<dbReference type="PANTHER" id="PTHR22625:SF44">
    <property type="entry name" value="PLEXIN-B"/>
    <property type="match status" value="1"/>
</dbReference>
<evidence type="ECO:0000256" key="9">
    <source>
        <dbReference type="ARBA" id="ARBA00023136"/>
    </source>
</evidence>
<dbReference type="InterPro" id="IPR013548">
    <property type="entry name" value="Plexin_cytoplasmic_RasGAP_dom"/>
</dbReference>
<evidence type="ECO:0000256" key="1">
    <source>
        <dbReference type="ARBA" id="ARBA00004251"/>
    </source>
</evidence>
<dbReference type="OMA" id="RCTHENT"/>
<keyword evidence="8 14" id="KW-1133">Transmembrane helix</keyword>
<keyword evidence="4" id="KW-0597">Phosphoprotein</keyword>
<dbReference type="SMART" id="SM00429">
    <property type="entry name" value="IPT"/>
    <property type="match status" value="3"/>
</dbReference>
<dbReference type="InterPro" id="IPR015943">
    <property type="entry name" value="WD40/YVTN_repeat-like_dom_sf"/>
</dbReference>
<dbReference type="GO" id="GO:0071526">
    <property type="term" value="P:semaphorin-plexin signaling pathway"/>
    <property type="evidence" value="ECO:0000318"/>
    <property type="project" value="GO_Central"/>
</dbReference>
<dbReference type="Pfam" id="PF17960">
    <property type="entry name" value="TIG_plexin"/>
    <property type="match status" value="1"/>
</dbReference>
<dbReference type="Pfam" id="PF01437">
    <property type="entry name" value="PSI"/>
    <property type="match status" value="1"/>
</dbReference>
<feature type="transmembrane region" description="Helical" evidence="14">
    <location>
        <begin position="1389"/>
        <end position="1407"/>
    </location>
</feature>
<evidence type="ECO:0000259" key="15">
    <source>
        <dbReference type="PROSITE" id="PS51004"/>
    </source>
</evidence>
<sequence>MEQEHKMMCNLLLTQNGRTSSRLYALVSIFLCFVIFLHHPNSVDGTLETYAPVEFISKAEDPKFANLAVDERTGDMYIGAENSLFHLHSDFSLQEEVNTAPDPAECQDPQTPCKNYNRILAVVPSPIEKLITCGSFSRRCQYRELVNISDSVEYDRIVINAKTPAVAVLHDDYMYVGVSPEFPAPANHPTYVTQLHLDSLSLRERLNSQHVRASQAGFSLNFVNGFEFEGFTYFVTNQQQLIDEDPPADHDYISKINRVCQDGDSFDSFTEVQLTCSLANGRTYNLIQAIEVSIPGNDLGESFNSSDPLLYAVFAESSEFTDEAADPAHSALCIYKMSELLAKFKTAVEDCTSKGEVEVHGIRHLQSRCNNIAPLDIDLCNVVWAKYARGTEPLQAEALIPFDEVLATSIRTVTVENETVALIGTSTGNLLKVHISDATHARMYEDVKVGDTRVQQDTYFNATDDHLYLLTEQKLVRLSVVNCSQYTTCEECIGDNGGQDGDPYCGWCTLEARCTRYQECEKKEVPTRWLPFDSEQCIDISDTSLGFSVPKSTPSKQIVISVSQLPPLSQGSGYECRFNEYTSRVTDIDGNQITCQTPPQDIIPEIESGQSAVTVALSIYSNETRVAFVKTDFDFYDCSLISSCSTCMNSSWACDWCIYDNKCTHDQGTCQQDDDDTIISSNDANAIEQCPAIIAPEPSLLLSVGIEKSFQFAARNLPFDATKVMGYECVLEYEGRQHPTIATVTSHTLVTCQSNMYTYTTNSPNIKASVSVRWNGSNVIDDDNITVTLYNCSVDRDSCSRCLSPDFTDSDLSCQWCGSTCAVMNSTLCTAPGVTPVLQGTGVCANPRITDISPTSGPIEGKTIVTISGTDIGQSVEDLVSVTLGESNCNFTDLKESYDPGRSVSCRTSAGPVGPASAVIVLLVNGVRVNGTGGLKFNYEDPSITSIFPTEGLEAGGTQVTVTGQFLNTGSSISAMFGDSPCIFKSPPTSMQGVCTTTSASRPDMVNLTMVFDGATRYSQQLFHFLPNPEITTLSTLKTIKAGGSRIEVRGSGFDVIQSPVMKATFTGGESSQESCMKRDDTTISCTSPTLPAGVLPYVPVNSRKRRASSTDPLASATLSFILDGYNFTYGEDLVYYPNPVYERFSDEGNVRKYEEDIIIAGMNLDLASTKADVEVMVGDQNGTVRSLAQELLIFSPPKVKPGLGTMDNSSKGMPLVVVKHGHLVTRIGWIDYSAVTSGNMMLIVILSGVGCLIVIVVFILVMCYASSRKRYKNQLEQVKLEMTELEDAVKNEATKAFFDIQQDMSGIKDQLQDLGGMPFVTGQDYIRNMLFVGLDVQPMIIDPQRPEENLTRAMTDFSKLLMNKDFLLVFIRSLDEDKKLAMRDRNNIASLLTVCMVLEGKLSYLSDVMLTMMSEQITNAADVDRYRQLFRNVESIVEKILANWMALCMYKYIQKHVAYPLYMLYQAIKFQVEKGPIDIITGHAHFSLNYEYLLDEDVTFAEVGLEVENQVQKGETSTVKVLDVDTITQVKEKVLDAVFLNKPQSERKIAAEVDLVLRSGKLGQLVLRDTDNTTEKPDVPRWAKVNTIQHYRITDGAVVGLVYKQDNPNASLATPLDEETELLAPSPAASPKRFPVALQRFNTNVESDLEEGFQFYHISNLYEDDATKKTIGRRGRSSSSTRIKHRKIREIYLRRLVSTKKSIQTFVDEALQVMLSVSDERPLPKSLKYLFDFLDRQASRHNLKSDTAELWKTSCLPLRFWVTVLNHPSYVFDMSQTRTVDACLNVLTQMLDNACKGIVPKYNFETSPSRVLYASELPGYIDMIPEFYKEIKEQPRVRQEEVDEEFADVCETFQGTFSKIGTLHQLYEYASRRNDTLIDALEEDEQCQRANMGYKLEQIGQMLAQGQD</sequence>
<dbReference type="Pfam" id="PF20170">
    <property type="entry name" value="Plexin_RBD"/>
    <property type="match status" value="1"/>
</dbReference>
<dbReference type="InterPro" id="IPR008936">
    <property type="entry name" value="Rho_GTPase_activation_prot"/>
</dbReference>
<dbReference type="InterPro" id="IPR002165">
    <property type="entry name" value="Plexin_repeat"/>
</dbReference>
<evidence type="ECO:0000256" key="10">
    <source>
        <dbReference type="ARBA" id="ARBA00023157"/>
    </source>
</evidence>
<feature type="domain" description="Sema" evidence="15">
    <location>
        <begin position="34"/>
        <end position="480"/>
    </location>
</feature>
<evidence type="ECO:0000313" key="17">
    <source>
        <dbReference type="Proteomes" id="UP000007110"/>
    </source>
</evidence>
<dbReference type="OrthoDB" id="125363at2759"/>
<evidence type="ECO:0000256" key="6">
    <source>
        <dbReference type="ARBA" id="ARBA00022729"/>
    </source>
</evidence>
<keyword evidence="13" id="KW-0175">Coiled coil</keyword>
<dbReference type="InterPro" id="IPR041019">
    <property type="entry name" value="TIG1_plexin"/>
</dbReference>
<dbReference type="EnsemblMetazoa" id="XM_030972951">
    <property type="protein sequence ID" value="XP_030828811"/>
    <property type="gene ID" value="LOC580553"/>
</dbReference>
<keyword evidence="3" id="KW-1003">Cell membrane</keyword>